<dbReference type="OrthoDB" id="48998at2"/>
<dbReference type="Proteomes" id="UP000199545">
    <property type="component" value="Unassembled WGS sequence"/>
</dbReference>
<dbReference type="STRING" id="46223.SAMN05421852_10937"/>
<dbReference type="GO" id="GO:0006508">
    <property type="term" value="P:proteolysis"/>
    <property type="evidence" value="ECO:0007669"/>
    <property type="project" value="UniProtKB-KW"/>
</dbReference>
<evidence type="ECO:0000256" key="6">
    <source>
        <dbReference type="ARBA" id="ARBA00044538"/>
    </source>
</evidence>
<evidence type="ECO:0000313" key="8">
    <source>
        <dbReference type="Proteomes" id="UP000199545"/>
    </source>
</evidence>
<keyword evidence="8" id="KW-1185">Reference proteome</keyword>
<dbReference type="PANTHER" id="PTHR39178:SF1">
    <property type="entry name" value="RIBOSOMAL-PROCESSING CYSTEINE PROTEASE PRP"/>
    <property type="match status" value="1"/>
</dbReference>
<evidence type="ECO:0000256" key="4">
    <source>
        <dbReference type="ARBA" id="ARBA00022807"/>
    </source>
</evidence>
<dbReference type="SUPFAM" id="SSF118010">
    <property type="entry name" value="TM1457-like"/>
    <property type="match status" value="1"/>
</dbReference>
<evidence type="ECO:0000256" key="5">
    <source>
        <dbReference type="ARBA" id="ARBA00044503"/>
    </source>
</evidence>
<reference evidence="7 8" key="1">
    <citation type="submission" date="2016-10" db="EMBL/GenBank/DDBJ databases">
        <authorList>
            <person name="de Groot N.N."/>
        </authorList>
    </citation>
    <scope>NUCLEOTIDE SEQUENCE [LARGE SCALE GENOMIC DNA]</scope>
    <source>
        <strain evidence="7 8">DSM 44778</strain>
    </source>
</reference>
<keyword evidence="1" id="KW-0690">Ribosome biogenesis</keyword>
<dbReference type="AlphaFoldDB" id="A0A1I3R6G8"/>
<keyword evidence="4" id="KW-0788">Thiol protease</keyword>
<evidence type="ECO:0000256" key="3">
    <source>
        <dbReference type="ARBA" id="ARBA00022801"/>
    </source>
</evidence>
<dbReference type="RefSeq" id="WP_093230120.1">
    <property type="nucleotide sequence ID" value="NZ_FORR01000009.1"/>
</dbReference>
<dbReference type="InterPro" id="IPR007422">
    <property type="entry name" value="Peptidase_Prp"/>
</dbReference>
<gene>
    <name evidence="7" type="ORF">SAMN05421852_10937</name>
</gene>
<dbReference type="GO" id="GO:0042254">
    <property type="term" value="P:ribosome biogenesis"/>
    <property type="evidence" value="ECO:0007669"/>
    <property type="project" value="UniProtKB-KW"/>
</dbReference>
<accession>A0A1I3R6G8</accession>
<dbReference type="GO" id="GO:0008234">
    <property type="term" value="F:cysteine-type peptidase activity"/>
    <property type="evidence" value="ECO:0007669"/>
    <property type="project" value="UniProtKB-KW"/>
</dbReference>
<comment type="similarity">
    <text evidence="5">Belongs to the Prp family.</text>
</comment>
<evidence type="ECO:0000313" key="7">
    <source>
        <dbReference type="EMBL" id="SFJ41715.1"/>
    </source>
</evidence>
<name>A0A1I3R6G8_9BACL</name>
<organism evidence="7 8">
    <name type="scientific">Thermoflavimicrobium dichotomicum</name>
    <dbReference type="NCBI Taxonomy" id="46223"/>
    <lineage>
        <taxon>Bacteria</taxon>
        <taxon>Bacillati</taxon>
        <taxon>Bacillota</taxon>
        <taxon>Bacilli</taxon>
        <taxon>Bacillales</taxon>
        <taxon>Thermoactinomycetaceae</taxon>
        <taxon>Thermoflavimicrobium</taxon>
    </lineage>
</organism>
<evidence type="ECO:0000256" key="1">
    <source>
        <dbReference type="ARBA" id="ARBA00022517"/>
    </source>
</evidence>
<dbReference type="Gene3D" id="3.30.70.1490">
    <property type="entry name" value="Cysteine protease Prp"/>
    <property type="match status" value="1"/>
</dbReference>
<dbReference type="CDD" id="cd16332">
    <property type="entry name" value="Prp-like"/>
    <property type="match status" value="1"/>
</dbReference>
<evidence type="ECO:0000256" key="2">
    <source>
        <dbReference type="ARBA" id="ARBA00022670"/>
    </source>
</evidence>
<protein>
    <recommendedName>
        <fullName evidence="6">Ribosomal processing cysteine protease Prp</fullName>
    </recommendedName>
</protein>
<dbReference type="EMBL" id="FORR01000009">
    <property type="protein sequence ID" value="SFJ41715.1"/>
    <property type="molecule type" value="Genomic_DNA"/>
</dbReference>
<sequence>MIKILVERDKNGQVKRVLIKGHAYYDEPGKDIVCAAVSGITHGMVNAVEKLTGIQIHEDDVRPGKLDCQIPGHVTDVETLSRIHLLLEAMVMSLEDVADEAPDFVKIIEKRI</sequence>
<proteinExistence type="inferred from homology"/>
<dbReference type="PANTHER" id="PTHR39178">
    <property type="entry name" value="HYPOTHETICAL RIBOSOME-ASSOCIATED PROTEIN"/>
    <property type="match status" value="1"/>
</dbReference>
<keyword evidence="2" id="KW-0645">Protease</keyword>
<dbReference type="InterPro" id="IPR036764">
    <property type="entry name" value="Peptidase_Prp_sf"/>
</dbReference>
<keyword evidence="3" id="KW-0378">Hydrolase</keyword>
<dbReference type="Pfam" id="PF04327">
    <property type="entry name" value="Peptidase_Prp"/>
    <property type="match status" value="1"/>
</dbReference>